<dbReference type="AlphaFoldDB" id="A0A1B4G6W4"/>
<dbReference type="RefSeq" id="WP_066488486.1">
    <property type="nucleotide sequence ID" value="NZ_CP013389.1"/>
</dbReference>
<gene>
    <name evidence="1" type="ORF">WS71_31955</name>
</gene>
<dbReference type="EMBL" id="CP013389">
    <property type="protein sequence ID" value="AOJ11658.1"/>
    <property type="molecule type" value="Genomic_DNA"/>
</dbReference>
<sequence length="82" mass="9184">MTFHTDDYWDSSLSPYEQAVFRVDRLTALAMLLTSEGVGHCVTQLDSVVVSSLFEIFEFGLREVQATLNQIDDRALSDAPDV</sequence>
<protein>
    <submittedName>
        <fullName evidence="1">Uncharacterized protein</fullName>
    </submittedName>
</protein>
<reference evidence="1 2" key="1">
    <citation type="submission" date="2015-12" db="EMBL/GenBank/DDBJ databases">
        <title>Diversity of Burkholderia near neighbor genomes.</title>
        <authorList>
            <person name="Sahl J."/>
            <person name="Wagner D."/>
            <person name="Keim P."/>
        </authorList>
    </citation>
    <scope>NUCLEOTIDE SEQUENCE [LARGE SCALE GENOMIC DNA]</scope>
    <source>
        <strain evidence="1 2">BDU8</strain>
    </source>
</reference>
<evidence type="ECO:0000313" key="1">
    <source>
        <dbReference type="EMBL" id="AOJ11658.1"/>
    </source>
</evidence>
<name>A0A1B4G6W4_9BURK</name>
<evidence type="ECO:0000313" key="2">
    <source>
        <dbReference type="Proteomes" id="UP000067711"/>
    </source>
</evidence>
<proteinExistence type="predicted"/>
<dbReference type="Proteomes" id="UP000067711">
    <property type="component" value="Chromosome 1"/>
</dbReference>
<organism evidence="1 2">
    <name type="scientific">Burkholderia mayonis</name>
    <dbReference type="NCBI Taxonomy" id="1385591"/>
    <lineage>
        <taxon>Bacteria</taxon>
        <taxon>Pseudomonadati</taxon>
        <taxon>Pseudomonadota</taxon>
        <taxon>Betaproteobacteria</taxon>
        <taxon>Burkholderiales</taxon>
        <taxon>Burkholderiaceae</taxon>
        <taxon>Burkholderia</taxon>
        <taxon>pseudomallei group</taxon>
    </lineage>
</organism>
<accession>A0A1B4G6W4</accession>